<dbReference type="Proteomes" id="UP000655208">
    <property type="component" value="Unassembled WGS sequence"/>
</dbReference>
<evidence type="ECO:0000256" key="1">
    <source>
        <dbReference type="SAM" id="MobiDB-lite"/>
    </source>
</evidence>
<sequence>MVTGTPTGTQTGAPARDPAGAATDTPTGALLGPSTDAGRTHRQACLCVGRHDCGSTPAGIAAGIPAGTPTGIPAGTPHAQQLHPCGRRMTGTSP</sequence>
<evidence type="ECO:0000313" key="2">
    <source>
        <dbReference type="EMBL" id="GGM09487.1"/>
    </source>
</evidence>
<accession>A0A917T4G5</accession>
<feature type="region of interest" description="Disordered" evidence="1">
    <location>
        <begin position="64"/>
        <end position="94"/>
    </location>
</feature>
<evidence type="ECO:0000313" key="3">
    <source>
        <dbReference type="Proteomes" id="UP000655208"/>
    </source>
</evidence>
<name>A0A917T4G5_9ACTN</name>
<reference evidence="2" key="2">
    <citation type="submission" date="2020-09" db="EMBL/GenBank/DDBJ databases">
        <authorList>
            <person name="Sun Q."/>
            <person name="Zhou Y."/>
        </authorList>
    </citation>
    <scope>NUCLEOTIDE SEQUENCE</scope>
    <source>
        <strain evidence="2">CGMCC 4.7308</strain>
    </source>
</reference>
<dbReference type="EMBL" id="BMNA01000007">
    <property type="protein sequence ID" value="GGM09487.1"/>
    <property type="molecule type" value="Genomic_DNA"/>
</dbReference>
<dbReference type="AlphaFoldDB" id="A0A917T4G5"/>
<feature type="region of interest" description="Disordered" evidence="1">
    <location>
        <begin position="1"/>
        <end position="40"/>
    </location>
</feature>
<organism evidence="2 3">
    <name type="scientific">Nakamurella endophytica</name>
    <dbReference type="NCBI Taxonomy" id="1748367"/>
    <lineage>
        <taxon>Bacteria</taxon>
        <taxon>Bacillati</taxon>
        <taxon>Actinomycetota</taxon>
        <taxon>Actinomycetes</taxon>
        <taxon>Nakamurellales</taxon>
        <taxon>Nakamurellaceae</taxon>
        <taxon>Nakamurella</taxon>
    </lineage>
</organism>
<reference evidence="2" key="1">
    <citation type="journal article" date="2014" name="Int. J. Syst. Evol. Microbiol.">
        <title>Complete genome sequence of Corynebacterium casei LMG S-19264T (=DSM 44701T), isolated from a smear-ripened cheese.</title>
        <authorList>
            <consortium name="US DOE Joint Genome Institute (JGI-PGF)"/>
            <person name="Walter F."/>
            <person name="Albersmeier A."/>
            <person name="Kalinowski J."/>
            <person name="Ruckert C."/>
        </authorList>
    </citation>
    <scope>NUCLEOTIDE SEQUENCE</scope>
    <source>
        <strain evidence="2">CGMCC 4.7308</strain>
    </source>
</reference>
<protein>
    <submittedName>
        <fullName evidence="2">Uncharacterized protein</fullName>
    </submittedName>
</protein>
<keyword evidence="3" id="KW-1185">Reference proteome</keyword>
<comment type="caution">
    <text evidence="2">The sequence shown here is derived from an EMBL/GenBank/DDBJ whole genome shotgun (WGS) entry which is preliminary data.</text>
</comment>
<feature type="compositionally biased region" description="Low complexity" evidence="1">
    <location>
        <begin position="1"/>
        <end position="29"/>
    </location>
</feature>
<proteinExistence type="predicted"/>
<gene>
    <name evidence="2" type="ORF">GCM10011594_31680</name>
</gene>
<feature type="compositionally biased region" description="Low complexity" evidence="1">
    <location>
        <begin position="64"/>
        <end position="77"/>
    </location>
</feature>